<dbReference type="AlphaFoldDB" id="A0A0B3Y075"/>
<sequence>MINQFSILHNENKKKHVESIVAMAVYQADNAKWLEESIESITSQSYTDFLFIIVIDGPVPGSITQVLNTATMSDNRIVLAQNSHNMGLASSMNSAIDFGLAFEPSFFVRMDADDISEQHRLSRQITYLKKHSNISVLGSALTEINESGKKVGARVMPASHKQITRILPRRCSLNHPTVIIRYNVFLDGHRYNDDLLNTQDYFFWITLASQGYIFRNLKDRLLKFRRVNNFYKRRGLSKSLNEFKARIYAITKLKQYSPYNFFYACGVLSLRLMPGKVVKLAYKLDRHLLERFGKH</sequence>
<dbReference type="PANTHER" id="PTHR43685">
    <property type="entry name" value="GLYCOSYLTRANSFERASE"/>
    <property type="match status" value="1"/>
</dbReference>
<protein>
    <submittedName>
        <fullName evidence="5">Glycosyl transferase</fullName>
    </submittedName>
</protein>
<dbReference type="OrthoDB" id="9801954at2"/>
<evidence type="ECO:0000313" key="5">
    <source>
        <dbReference type="EMBL" id="KHT44567.1"/>
    </source>
</evidence>
<dbReference type="RefSeq" id="WP_039223293.1">
    <property type="nucleotide sequence ID" value="NZ_JWLW01000066.1"/>
</dbReference>
<evidence type="ECO:0000256" key="1">
    <source>
        <dbReference type="ARBA" id="ARBA00006739"/>
    </source>
</evidence>
<gene>
    <name evidence="5" type="ORF">RJ41_17025</name>
</gene>
<proteinExistence type="inferred from homology"/>
<keyword evidence="6" id="KW-1185">Reference proteome</keyword>
<dbReference type="InterPro" id="IPR029044">
    <property type="entry name" value="Nucleotide-diphossugar_trans"/>
</dbReference>
<dbReference type="Proteomes" id="UP000031197">
    <property type="component" value="Unassembled WGS sequence"/>
</dbReference>
<reference evidence="5 6" key="1">
    <citation type="submission" date="2014-12" db="EMBL/GenBank/DDBJ databases">
        <title>Genome sequencing of Alteromonas marina AD001.</title>
        <authorList>
            <person name="Adrian T.G.S."/>
            <person name="Chan K.G."/>
        </authorList>
    </citation>
    <scope>NUCLEOTIDE SEQUENCE [LARGE SCALE GENOMIC DNA]</scope>
    <source>
        <strain evidence="5 6">AD001</strain>
    </source>
</reference>
<evidence type="ECO:0000313" key="6">
    <source>
        <dbReference type="Proteomes" id="UP000031197"/>
    </source>
</evidence>
<evidence type="ECO:0000256" key="3">
    <source>
        <dbReference type="ARBA" id="ARBA00022679"/>
    </source>
</evidence>
<organism evidence="5 6">
    <name type="scientific">Alteromonas marina</name>
    <dbReference type="NCBI Taxonomy" id="203795"/>
    <lineage>
        <taxon>Bacteria</taxon>
        <taxon>Pseudomonadati</taxon>
        <taxon>Pseudomonadota</taxon>
        <taxon>Gammaproteobacteria</taxon>
        <taxon>Alteromonadales</taxon>
        <taxon>Alteromonadaceae</taxon>
        <taxon>Alteromonas/Salinimonas group</taxon>
        <taxon>Alteromonas</taxon>
    </lineage>
</organism>
<dbReference type="GO" id="GO:0016757">
    <property type="term" value="F:glycosyltransferase activity"/>
    <property type="evidence" value="ECO:0007669"/>
    <property type="project" value="UniProtKB-KW"/>
</dbReference>
<accession>A0A0B3Y075</accession>
<comment type="caution">
    <text evidence="5">The sequence shown here is derived from an EMBL/GenBank/DDBJ whole genome shotgun (WGS) entry which is preliminary data.</text>
</comment>
<comment type="similarity">
    <text evidence="1">Belongs to the glycosyltransferase 2 family.</text>
</comment>
<dbReference type="InterPro" id="IPR050834">
    <property type="entry name" value="Glycosyltransf_2"/>
</dbReference>
<feature type="domain" description="Glycosyltransferase 2-like" evidence="4">
    <location>
        <begin position="21"/>
        <end position="165"/>
    </location>
</feature>
<keyword evidence="3 5" id="KW-0808">Transferase</keyword>
<dbReference type="Pfam" id="PF00535">
    <property type="entry name" value="Glycos_transf_2"/>
    <property type="match status" value="1"/>
</dbReference>
<dbReference type="PANTHER" id="PTHR43685:SF5">
    <property type="entry name" value="GLYCOSYLTRANSFERASE EPSE-RELATED"/>
    <property type="match status" value="1"/>
</dbReference>
<dbReference type="EMBL" id="JWLW01000066">
    <property type="protein sequence ID" value="KHT44567.1"/>
    <property type="molecule type" value="Genomic_DNA"/>
</dbReference>
<dbReference type="SUPFAM" id="SSF53448">
    <property type="entry name" value="Nucleotide-diphospho-sugar transferases"/>
    <property type="match status" value="1"/>
</dbReference>
<evidence type="ECO:0000256" key="2">
    <source>
        <dbReference type="ARBA" id="ARBA00022676"/>
    </source>
</evidence>
<dbReference type="Gene3D" id="3.90.550.10">
    <property type="entry name" value="Spore Coat Polysaccharide Biosynthesis Protein SpsA, Chain A"/>
    <property type="match status" value="1"/>
</dbReference>
<evidence type="ECO:0000259" key="4">
    <source>
        <dbReference type="Pfam" id="PF00535"/>
    </source>
</evidence>
<name>A0A0B3Y075_9ALTE</name>
<dbReference type="InterPro" id="IPR001173">
    <property type="entry name" value="Glyco_trans_2-like"/>
</dbReference>
<keyword evidence="2" id="KW-0328">Glycosyltransferase</keyword>